<feature type="region of interest" description="Disordered" evidence="1">
    <location>
        <begin position="30"/>
        <end position="55"/>
    </location>
</feature>
<dbReference type="EMBL" id="JAZBJO010000045">
    <property type="protein sequence ID" value="MEE4598248.1"/>
    <property type="molecule type" value="Genomic_DNA"/>
</dbReference>
<dbReference type="Proteomes" id="UP001354709">
    <property type="component" value="Unassembled WGS sequence"/>
</dbReference>
<name>A0ABU7QA21_9ACTN</name>
<reference evidence="2 3" key="1">
    <citation type="submission" date="2023-11" db="EMBL/GenBank/DDBJ databases">
        <title>30 novel species of actinomycetes from the DSMZ collection.</title>
        <authorList>
            <person name="Nouioui I."/>
        </authorList>
    </citation>
    <scope>NUCLEOTIDE SEQUENCE [LARGE SCALE GENOMIC DNA]</scope>
    <source>
        <strain evidence="2 3">DSM 41524</strain>
    </source>
</reference>
<organism evidence="2 3">
    <name type="scientific">Streptomyces asiaticus subsp. ignotus</name>
    <dbReference type="NCBI Taxonomy" id="3098222"/>
    <lineage>
        <taxon>Bacteria</taxon>
        <taxon>Bacillati</taxon>
        <taxon>Actinomycetota</taxon>
        <taxon>Actinomycetes</taxon>
        <taxon>Kitasatosporales</taxon>
        <taxon>Streptomycetaceae</taxon>
        <taxon>Streptomyces</taxon>
        <taxon>Streptomyces violaceusniger group</taxon>
    </lineage>
</organism>
<proteinExistence type="predicted"/>
<protein>
    <submittedName>
        <fullName evidence="2">Uncharacterized protein</fullName>
    </submittedName>
</protein>
<gene>
    <name evidence="2" type="ORF">V2J94_41505</name>
</gene>
<accession>A0ABU7QA21</accession>
<evidence type="ECO:0000313" key="3">
    <source>
        <dbReference type="Proteomes" id="UP001354709"/>
    </source>
</evidence>
<keyword evidence="3" id="KW-1185">Reference proteome</keyword>
<evidence type="ECO:0000313" key="2">
    <source>
        <dbReference type="EMBL" id="MEE4598248.1"/>
    </source>
</evidence>
<dbReference type="RefSeq" id="WP_330815475.1">
    <property type="nucleotide sequence ID" value="NZ_JAZBJO010000045.1"/>
</dbReference>
<sequence>MTHAMQFCEHCGRTLRPDPAPRGERYPERLVHSDGSEECTTRPGHIGLSEDLLNG</sequence>
<evidence type="ECO:0000256" key="1">
    <source>
        <dbReference type="SAM" id="MobiDB-lite"/>
    </source>
</evidence>
<comment type="caution">
    <text evidence="2">The sequence shown here is derived from an EMBL/GenBank/DDBJ whole genome shotgun (WGS) entry which is preliminary data.</text>
</comment>